<dbReference type="OrthoDB" id="5593376at2759"/>
<dbReference type="STRING" id="39966.A0A369JQ19"/>
<proteinExistence type="predicted"/>
<dbReference type="GO" id="GO:0005509">
    <property type="term" value="F:calcium ion binding"/>
    <property type="evidence" value="ECO:0007669"/>
    <property type="project" value="InterPro"/>
</dbReference>
<dbReference type="InParanoid" id="A0A369JQ19"/>
<sequence length="1107" mass="118855">MGTPQYHQDIQNGDIGAMDTTPIIQQHLNEMTSAFIPSLSSNLHSTSVVQSQLIPDATPVFPNMADPPGIVTPVHVAMPDMPPSTTFITAMEGVTAPQMRAGPPGFLSDVPPPSCDPFTMVSPIENAMSLEMSPPSHPLSPSPQAQIPSPSIHGTASSYSMGVTSSLESALDQPGVSIRRSRANTTASSTTVISSFVNVASTTIGMPFLPTEEVIGKQEDVSSEAEAESVVAVGTMLEDIEQTAKHARAMLQQRHDMVTGNSIGHLNERISQVTQRFAGLVSISSALNSTSYTAPLHSPGLGALEQKENPLSFPPTAISSTAMDVSDLLTLPDQSRKRCASELEEHRSVKAPKREPQDDVPLTMPFEPPLVVDTSTSFPITGISLPLPPMRPPPSSRPPTPPTSFSAHGPFGSIKPLSPSTTFSNFTPPGTSQVDFGVSINAVPPNFPGIHSSWSEPIIPTRHHHSLSAGSLLPQTPPAAATSMVESFSTPPMAQIPLQALPPTSAPTTISPPIGRMSRSGSINGTFPSSYGFGYVEPFAEPVSSWSNGLGRLPGKVQASQQTTPAWFSGVESSGSSMSPSSASDRPALSTVPSTSQNSPVEEDDDDEDDSDDNDSNVSKNVPHSSDSPAGPTSGSDVPPEYRADVDRIFFEYLNKICSNLDATDSKGEPIHQTLMAKKMQRLDESPDFRPFKFRIQAFTLAFLEELASRGFPEEKIPMKKIRNYLWRQQYILRFNEDGKKAKSKGNHIWNIEAKKIGDGKWEFRPFHRKLAGTPPSVAYCGLKWSWSPHVWDPQASWQNVPVEYSSPSLPSWLSWKDDVLSGIPPPEAESCRVTVNAKFILDGQEGQLSHTFDLTIAPVNSIDTSTYARSRRPSLAGEPPRRSSSDSVLFQTVQRAKPRPPPAARVSPESPDTRVIRVLQSVAQRVTEETQSQLVSASPPKPTELQDLVKQKHVLEQTVEAYDKAISGQNPLESRRLAVAAQNVVVQAAHTVIADRTVASGGVPIQQSETAAIKSVTVTELSDATQDAIAQAVKMEGTASTEVDIMVAATSILKLRTAGSPATVPAAVPDPIQATTPQPRSHSSGSVPRLMPRPSPYPLSSVSEYV</sequence>
<feature type="region of interest" description="Disordered" evidence="1">
    <location>
        <begin position="1061"/>
        <end position="1107"/>
    </location>
</feature>
<feature type="compositionally biased region" description="Polar residues" evidence="1">
    <location>
        <begin position="886"/>
        <end position="895"/>
    </location>
</feature>
<evidence type="ECO:0000256" key="1">
    <source>
        <dbReference type="SAM" id="MobiDB-lite"/>
    </source>
</evidence>
<gene>
    <name evidence="2" type="ORF">Hypma_011726</name>
</gene>
<feature type="compositionally biased region" description="Pro residues" evidence="1">
    <location>
        <begin position="386"/>
        <end position="402"/>
    </location>
</feature>
<feature type="compositionally biased region" description="Basic and acidic residues" evidence="1">
    <location>
        <begin position="337"/>
        <end position="357"/>
    </location>
</feature>
<feature type="compositionally biased region" description="Polar residues" evidence="1">
    <location>
        <begin position="1074"/>
        <end position="1087"/>
    </location>
</feature>
<comment type="caution">
    <text evidence="2">The sequence shown here is derived from an EMBL/GenBank/DDBJ whole genome shotgun (WGS) entry which is preliminary data.</text>
</comment>
<feature type="region of interest" description="Disordered" evidence="1">
    <location>
        <begin position="867"/>
        <end position="915"/>
    </location>
</feature>
<dbReference type="GO" id="GO:0016020">
    <property type="term" value="C:membrane"/>
    <property type="evidence" value="ECO:0007669"/>
    <property type="project" value="InterPro"/>
</dbReference>
<feature type="compositionally biased region" description="Polar residues" evidence="1">
    <location>
        <begin position="591"/>
        <end position="600"/>
    </location>
</feature>
<evidence type="ECO:0000313" key="2">
    <source>
        <dbReference type="EMBL" id="RDB21474.1"/>
    </source>
</evidence>
<keyword evidence="3" id="KW-1185">Reference proteome</keyword>
<organism evidence="2 3">
    <name type="scientific">Hypsizygus marmoreus</name>
    <name type="common">White beech mushroom</name>
    <name type="synonym">Agaricus marmoreus</name>
    <dbReference type="NCBI Taxonomy" id="39966"/>
    <lineage>
        <taxon>Eukaryota</taxon>
        <taxon>Fungi</taxon>
        <taxon>Dikarya</taxon>
        <taxon>Basidiomycota</taxon>
        <taxon>Agaricomycotina</taxon>
        <taxon>Agaricomycetes</taxon>
        <taxon>Agaricomycetidae</taxon>
        <taxon>Agaricales</taxon>
        <taxon>Tricholomatineae</taxon>
        <taxon>Lyophyllaceae</taxon>
        <taxon>Hypsizygus</taxon>
    </lineage>
</organism>
<dbReference type="Proteomes" id="UP000076154">
    <property type="component" value="Unassembled WGS sequence"/>
</dbReference>
<dbReference type="SUPFAM" id="SSF49313">
    <property type="entry name" value="Cadherin-like"/>
    <property type="match status" value="1"/>
</dbReference>
<protein>
    <submittedName>
        <fullName evidence="2">Uncharacterized protein</fullName>
    </submittedName>
</protein>
<accession>A0A369JQ19</accession>
<dbReference type="AlphaFoldDB" id="A0A369JQ19"/>
<feature type="compositionally biased region" description="Acidic residues" evidence="1">
    <location>
        <begin position="601"/>
        <end position="615"/>
    </location>
</feature>
<name>A0A369JQ19_HYPMA</name>
<dbReference type="EMBL" id="LUEZ02000055">
    <property type="protein sequence ID" value="RDB21474.1"/>
    <property type="molecule type" value="Genomic_DNA"/>
</dbReference>
<feature type="region of interest" description="Disordered" evidence="1">
    <location>
        <begin position="337"/>
        <end position="363"/>
    </location>
</feature>
<feature type="compositionally biased region" description="Polar residues" evidence="1">
    <location>
        <begin position="623"/>
        <end position="636"/>
    </location>
</feature>
<feature type="compositionally biased region" description="Low complexity" evidence="1">
    <location>
        <begin position="569"/>
        <end position="584"/>
    </location>
</feature>
<feature type="region of interest" description="Disordered" evidence="1">
    <location>
        <begin position="384"/>
        <end position="428"/>
    </location>
</feature>
<dbReference type="InterPro" id="IPR015919">
    <property type="entry name" value="Cadherin-like_sf"/>
</dbReference>
<feature type="region of interest" description="Disordered" evidence="1">
    <location>
        <begin position="567"/>
        <end position="641"/>
    </location>
</feature>
<evidence type="ECO:0000313" key="3">
    <source>
        <dbReference type="Proteomes" id="UP000076154"/>
    </source>
</evidence>
<feature type="compositionally biased region" description="Polar residues" evidence="1">
    <location>
        <begin position="418"/>
        <end position="428"/>
    </location>
</feature>
<reference evidence="2" key="1">
    <citation type="submission" date="2018-04" db="EMBL/GenBank/DDBJ databases">
        <title>Whole genome sequencing of Hypsizygus marmoreus.</title>
        <authorList>
            <person name="Choi I.-G."/>
            <person name="Min B."/>
            <person name="Kim J.-G."/>
            <person name="Kim S."/>
            <person name="Oh Y.-L."/>
            <person name="Kong W.-S."/>
            <person name="Park H."/>
            <person name="Jeong J."/>
            <person name="Song E.-S."/>
        </authorList>
    </citation>
    <scope>NUCLEOTIDE SEQUENCE [LARGE SCALE GENOMIC DNA]</scope>
    <source>
        <strain evidence="2">51987-8</strain>
    </source>
</reference>